<dbReference type="EMBL" id="WPIP01000928">
    <property type="protein sequence ID" value="MVM94537.1"/>
    <property type="molecule type" value="Genomic_DNA"/>
</dbReference>
<dbReference type="SUPFAM" id="SSF48557">
    <property type="entry name" value="L-aspartase-like"/>
    <property type="match status" value="1"/>
</dbReference>
<proteinExistence type="predicted"/>
<name>A0A6I4HV72_ACIBA</name>
<dbReference type="InterPro" id="IPR024083">
    <property type="entry name" value="Fumarase/histidase_N"/>
</dbReference>
<dbReference type="Proteomes" id="UP000439424">
    <property type="component" value="Unassembled WGS sequence"/>
</dbReference>
<feature type="non-terminal residue" evidence="1">
    <location>
        <position position="70"/>
    </location>
</feature>
<dbReference type="EC" id="4.3.1.3" evidence="1"/>
<dbReference type="InterPro" id="IPR008948">
    <property type="entry name" value="L-Aspartase-like"/>
</dbReference>
<feature type="non-terminal residue" evidence="1">
    <location>
        <position position="1"/>
    </location>
</feature>
<dbReference type="GO" id="GO:0004397">
    <property type="term" value="F:histidine ammonia-lyase activity"/>
    <property type="evidence" value="ECO:0007669"/>
    <property type="project" value="UniProtKB-EC"/>
</dbReference>
<keyword evidence="1" id="KW-0456">Lyase</keyword>
<dbReference type="Pfam" id="PF00221">
    <property type="entry name" value="Lyase_aromatic"/>
    <property type="match status" value="1"/>
</dbReference>
<sequence length="70" mass="7301">YLNPIKVKLDESASSAIDASVACVEKIVNEGRTAYGINTGFGLLASTKIAPEDLEKLQRSLVLSHAAGVG</sequence>
<evidence type="ECO:0000313" key="2">
    <source>
        <dbReference type="Proteomes" id="UP000439424"/>
    </source>
</evidence>
<evidence type="ECO:0000313" key="1">
    <source>
        <dbReference type="EMBL" id="MVM94537.1"/>
    </source>
</evidence>
<organism evidence="1 2">
    <name type="scientific">Acinetobacter baumannii</name>
    <dbReference type="NCBI Taxonomy" id="470"/>
    <lineage>
        <taxon>Bacteria</taxon>
        <taxon>Pseudomonadati</taxon>
        <taxon>Pseudomonadota</taxon>
        <taxon>Gammaproteobacteria</taxon>
        <taxon>Moraxellales</taxon>
        <taxon>Moraxellaceae</taxon>
        <taxon>Acinetobacter</taxon>
        <taxon>Acinetobacter calcoaceticus/baumannii complex</taxon>
    </lineage>
</organism>
<reference evidence="1 2" key="1">
    <citation type="submission" date="2019-11" db="EMBL/GenBank/DDBJ databases">
        <title>Multidrug-resistant Acinetobacter baumannii moving toward extensively drug-resistant over fifteen years in South of Brazil.</title>
        <authorList>
            <person name="Fedrigo N.H."/>
            <person name="Cerdeira L."/>
            <person name="Fuga B."/>
            <person name="Marini P.V.B."/>
            <person name="Shinohara D.R."/>
            <person name="Carrara-Marroni F.E."/>
            <person name="Lincopan N."/>
            <person name="Tognim M.C.B."/>
        </authorList>
    </citation>
    <scope>NUCLEOTIDE SEQUENCE [LARGE SCALE GENOMIC DNA]</scope>
    <source>
        <strain evidence="1 2">Ac576</strain>
    </source>
</reference>
<protein>
    <submittedName>
        <fullName evidence="1">Histidine ammonia-lyase</fullName>
        <ecNumber evidence="1">4.3.1.3</ecNumber>
    </submittedName>
</protein>
<dbReference type="Gene3D" id="1.10.275.10">
    <property type="entry name" value="Fumarase/aspartase (N-terminal domain)"/>
    <property type="match status" value="1"/>
</dbReference>
<dbReference type="InterPro" id="IPR001106">
    <property type="entry name" value="Aromatic_Lyase"/>
</dbReference>
<comment type="caution">
    <text evidence="1">The sequence shown here is derived from an EMBL/GenBank/DDBJ whole genome shotgun (WGS) entry which is preliminary data.</text>
</comment>
<dbReference type="RefSeq" id="WP_171502558.1">
    <property type="nucleotide sequence ID" value="NZ_WPIP01000928.1"/>
</dbReference>
<dbReference type="AlphaFoldDB" id="A0A6I4HV72"/>
<accession>A0A6I4HV72</accession>
<gene>
    <name evidence="1" type="ORF">GNY86_23685</name>
</gene>
<dbReference type="PANTHER" id="PTHR10362">
    <property type="entry name" value="HISTIDINE AMMONIA-LYASE"/>
    <property type="match status" value="1"/>
</dbReference>